<organism evidence="1 2">
    <name type="scientific">Sorangium cellulosum (strain So ce56)</name>
    <name type="common">Polyangium cellulosum (strain So ce56)</name>
    <dbReference type="NCBI Taxonomy" id="448385"/>
    <lineage>
        <taxon>Bacteria</taxon>
        <taxon>Pseudomonadati</taxon>
        <taxon>Myxococcota</taxon>
        <taxon>Polyangia</taxon>
        <taxon>Polyangiales</taxon>
        <taxon>Polyangiaceae</taxon>
        <taxon>Sorangium</taxon>
    </lineage>
</organism>
<dbReference type="BioCyc" id="SCEL448385:SCE_RS36805-MONOMER"/>
<keyword evidence="2" id="KW-1185">Reference proteome</keyword>
<proteinExistence type="predicted"/>
<sequence>MGRPIAPWLVGSILLIGPATFFACGDVPYMGGDCAVTDDCESDHQYVPGTVCVDERCVCGDPGKVICCARGEEGSRGEQDSECFKECLTCDECAEGTEEGTEKCSGVPVPPGGCESGAECPGGPPGGCESDAECPGPPDPRCGAGRCVDGACAVEIHKGPLESQLRGDCKIEECTADGRVVSAAAQDVYDDGNQCTLDFCAVDEPQHLLLNEVTCPASGEGRCHEGACVQCVDTDASLRCPGGLACDGVWCVPEHCVNDVQDGDRGETGFNCGGPCRPCQAGDRCRAATDCMSGVCTNESCMIPTCSDGVKNGRESGVDCGKQYCPRCEPGGGCKTGADCKSGVCWGGACEAPTCTDGVKNGDEAGVDCGGEGCAGPCPE</sequence>
<name>A9ES29_SORC5</name>
<accession>A9ES29</accession>
<gene>
    <name evidence="1" type="ordered locus">sce7180</name>
</gene>
<reference evidence="1 2" key="1">
    <citation type="journal article" date="2007" name="Nat. Biotechnol.">
        <title>Complete genome sequence of the myxobacterium Sorangium cellulosum.</title>
        <authorList>
            <person name="Schneiker S."/>
            <person name="Perlova O."/>
            <person name="Kaiser O."/>
            <person name="Gerth K."/>
            <person name="Alici A."/>
            <person name="Altmeyer M.O."/>
            <person name="Bartels D."/>
            <person name="Bekel T."/>
            <person name="Beyer S."/>
            <person name="Bode E."/>
            <person name="Bode H.B."/>
            <person name="Bolten C.J."/>
            <person name="Choudhuri J.V."/>
            <person name="Doss S."/>
            <person name="Elnakady Y.A."/>
            <person name="Frank B."/>
            <person name="Gaigalat L."/>
            <person name="Goesmann A."/>
            <person name="Groeger C."/>
            <person name="Gross F."/>
            <person name="Jelsbak L."/>
            <person name="Jelsbak L."/>
            <person name="Kalinowski J."/>
            <person name="Kegler C."/>
            <person name="Knauber T."/>
            <person name="Konietzny S."/>
            <person name="Kopp M."/>
            <person name="Krause L."/>
            <person name="Krug D."/>
            <person name="Linke B."/>
            <person name="Mahmud T."/>
            <person name="Martinez-Arias R."/>
            <person name="McHardy A.C."/>
            <person name="Merai M."/>
            <person name="Meyer F."/>
            <person name="Mormann S."/>
            <person name="Munoz-Dorado J."/>
            <person name="Perez J."/>
            <person name="Pradella S."/>
            <person name="Rachid S."/>
            <person name="Raddatz G."/>
            <person name="Rosenau F."/>
            <person name="Rueckert C."/>
            <person name="Sasse F."/>
            <person name="Scharfe M."/>
            <person name="Schuster S.C."/>
            <person name="Suen G."/>
            <person name="Treuner-Lange A."/>
            <person name="Velicer G.J."/>
            <person name="Vorholter F.-J."/>
            <person name="Weissman K.J."/>
            <person name="Welch R.D."/>
            <person name="Wenzel S.C."/>
            <person name="Whitworth D.E."/>
            <person name="Wilhelm S."/>
            <person name="Wittmann C."/>
            <person name="Bloecker H."/>
            <person name="Puehler A."/>
            <person name="Mueller R."/>
        </authorList>
    </citation>
    <scope>NUCLEOTIDE SEQUENCE [LARGE SCALE GENOMIC DNA]</scope>
    <source>
        <strain evidence="2">So ce56</strain>
    </source>
</reference>
<dbReference type="HOGENOM" id="CLU_077954_0_0_7"/>
<dbReference type="Proteomes" id="UP000002139">
    <property type="component" value="Chromosome"/>
</dbReference>
<dbReference type="eggNOG" id="COG4935">
    <property type="taxonomic scope" value="Bacteria"/>
</dbReference>
<dbReference type="STRING" id="448385.sce7180"/>
<dbReference type="EMBL" id="AM746676">
    <property type="protein sequence ID" value="CAN97349.1"/>
    <property type="molecule type" value="Genomic_DNA"/>
</dbReference>
<protein>
    <submittedName>
        <fullName evidence="1">Uncharacterized protein</fullName>
    </submittedName>
</protein>
<dbReference type="PROSITE" id="PS51257">
    <property type="entry name" value="PROKAR_LIPOPROTEIN"/>
    <property type="match status" value="1"/>
</dbReference>
<evidence type="ECO:0000313" key="1">
    <source>
        <dbReference type="EMBL" id="CAN97349.1"/>
    </source>
</evidence>
<evidence type="ECO:0000313" key="2">
    <source>
        <dbReference type="Proteomes" id="UP000002139"/>
    </source>
</evidence>
<dbReference type="AlphaFoldDB" id="A9ES29"/>
<dbReference type="KEGG" id="scl:sce7180"/>